<gene>
    <name evidence="2" type="ORF">TTAC_LOCUS488</name>
</gene>
<organism evidence="4">
    <name type="scientific">Hydatigena taeniaeformis</name>
    <name type="common">Feline tapeworm</name>
    <name type="synonym">Taenia taeniaeformis</name>
    <dbReference type="NCBI Taxonomy" id="6205"/>
    <lineage>
        <taxon>Eukaryota</taxon>
        <taxon>Metazoa</taxon>
        <taxon>Spiralia</taxon>
        <taxon>Lophotrochozoa</taxon>
        <taxon>Platyhelminthes</taxon>
        <taxon>Cestoda</taxon>
        <taxon>Eucestoda</taxon>
        <taxon>Cyclophyllidea</taxon>
        <taxon>Taeniidae</taxon>
        <taxon>Hydatigera</taxon>
    </lineage>
</organism>
<dbReference type="STRING" id="6205.A0A0R3WIP9"/>
<feature type="transmembrane region" description="Helical" evidence="1">
    <location>
        <begin position="263"/>
        <end position="282"/>
    </location>
</feature>
<keyword evidence="1" id="KW-1133">Transmembrane helix</keyword>
<feature type="transmembrane region" description="Helical" evidence="1">
    <location>
        <begin position="195"/>
        <end position="222"/>
    </location>
</feature>
<protein>
    <submittedName>
        <fullName evidence="4">Ion_trans_2 domain-containing protein</fullName>
    </submittedName>
</protein>
<feature type="transmembrane region" description="Helical" evidence="1">
    <location>
        <begin position="167"/>
        <end position="189"/>
    </location>
</feature>
<proteinExistence type="predicted"/>
<dbReference type="OrthoDB" id="10453355at2759"/>
<evidence type="ECO:0000313" key="2">
    <source>
        <dbReference type="EMBL" id="VDM16520.1"/>
    </source>
</evidence>
<keyword evidence="3" id="KW-1185">Reference proteome</keyword>
<evidence type="ECO:0000313" key="3">
    <source>
        <dbReference type="Proteomes" id="UP000274429"/>
    </source>
</evidence>
<reference evidence="4" key="1">
    <citation type="submission" date="2017-02" db="UniProtKB">
        <authorList>
            <consortium name="WormBaseParasite"/>
        </authorList>
    </citation>
    <scope>IDENTIFICATION</scope>
</reference>
<dbReference type="WBParaSite" id="TTAC_0000048701-mRNA-1">
    <property type="protein sequence ID" value="TTAC_0000048701-mRNA-1"/>
    <property type="gene ID" value="TTAC_0000048701"/>
</dbReference>
<reference evidence="2 3" key="2">
    <citation type="submission" date="2018-11" db="EMBL/GenBank/DDBJ databases">
        <authorList>
            <consortium name="Pathogen Informatics"/>
        </authorList>
    </citation>
    <scope>NUCLEOTIDE SEQUENCE [LARGE SCALE GENOMIC DNA]</scope>
</reference>
<feature type="transmembrane region" description="Helical" evidence="1">
    <location>
        <begin position="58"/>
        <end position="79"/>
    </location>
</feature>
<evidence type="ECO:0000313" key="4">
    <source>
        <dbReference type="WBParaSite" id="TTAC_0000048701-mRNA-1"/>
    </source>
</evidence>
<dbReference type="Proteomes" id="UP000274429">
    <property type="component" value="Unassembled WGS sequence"/>
</dbReference>
<keyword evidence="1" id="KW-0812">Transmembrane</keyword>
<accession>A0A0R3WIP9</accession>
<name>A0A0R3WIP9_HYDTA</name>
<keyword evidence="1" id="KW-0472">Membrane</keyword>
<sequence length="290" mass="32157">MGIMATIRNSTMWRGARSSDIGRTGKFESKSQGNVESSTVYFVLSPEWKAAVTEKEKVYLIVCALFYFVSLLVFSYCLVLDKTMVHSLCLKVFLNTQSRVPILQKVNLGAKITFTTGIWYRSAETLVEPQRSPDTYVGAYPIIHERLNEAYSLYYSCLDAHFRTSPVLTASSLFLVVGSVTYAFAGPLVILSRSAFYHCIMIGSLLLASFVLLNLAACNFLYDCLRRSQSTQINDSGTYVESMYGTTLFDIMPHMEDATTAKVATYLTVLGFLPMAIMGGMAGKVLGRPV</sequence>
<dbReference type="AlphaFoldDB" id="A0A0R3WIP9"/>
<evidence type="ECO:0000256" key="1">
    <source>
        <dbReference type="SAM" id="Phobius"/>
    </source>
</evidence>
<dbReference type="EMBL" id="UYWX01000044">
    <property type="protein sequence ID" value="VDM16520.1"/>
    <property type="molecule type" value="Genomic_DNA"/>
</dbReference>